<sequence length="129" mass="14553">MKKITLNKVGIALSLLLLSTLSYSSAEENKIDEFMLSFTLSQCSEYVISTQSPDKTLNEKITDYLNYLRIDTNDIPMISKEIIKLKDTHPQLGLVLFNENDDRDMTVSFCAIAASHYVESLKNKLGLAK</sequence>
<protein>
    <submittedName>
        <fullName evidence="2">Uncharacterized protein</fullName>
    </submittedName>
</protein>
<accession>A0AAW9VFJ4</accession>
<dbReference type="Proteomes" id="UP000449944">
    <property type="component" value="Unassembled WGS sequence"/>
</dbReference>
<gene>
    <name evidence="2" type="ORF">GKR67_17530</name>
</gene>
<evidence type="ECO:0000313" key="2">
    <source>
        <dbReference type="EMBL" id="MTC36380.1"/>
    </source>
</evidence>
<proteinExistence type="predicted"/>
<feature type="signal peptide" evidence="1">
    <location>
        <begin position="1"/>
        <end position="26"/>
    </location>
</feature>
<keyword evidence="1" id="KW-0732">Signal</keyword>
<name>A0AAW9VFJ4_9GAMM</name>
<feature type="chain" id="PRO_5043790946" evidence="1">
    <location>
        <begin position="27"/>
        <end position="129"/>
    </location>
</feature>
<evidence type="ECO:0000256" key="1">
    <source>
        <dbReference type="SAM" id="SignalP"/>
    </source>
</evidence>
<dbReference type="AlphaFoldDB" id="A0AAW9VFJ4"/>
<organism evidence="2 3">
    <name type="scientific">Providencia alcalifaciens</name>
    <dbReference type="NCBI Taxonomy" id="126385"/>
    <lineage>
        <taxon>Bacteria</taxon>
        <taxon>Pseudomonadati</taxon>
        <taxon>Pseudomonadota</taxon>
        <taxon>Gammaproteobacteria</taxon>
        <taxon>Enterobacterales</taxon>
        <taxon>Morganellaceae</taxon>
        <taxon>Providencia</taxon>
    </lineage>
</organism>
<dbReference type="EMBL" id="WLUB01000055">
    <property type="protein sequence ID" value="MTC36380.1"/>
    <property type="molecule type" value="Genomic_DNA"/>
</dbReference>
<comment type="caution">
    <text evidence="2">The sequence shown here is derived from an EMBL/GenBank/DDBJ whole genome shotgun (WGS) entry which is preliminary data.</text>
</comment>
<reference evidence="2 3" key="1">
    <citation type="submission" date="2019-10" db="EMBL/GenBank/DDBJ databases">
        <title>Comparative genomic analysis of Providencia.</title>
        <authorList>
            <person name="Yuan C."/>
            <person name="Wei Y."/>
            <person name="Yin Z."/>
        </authorList>
    </citation>
    <scope>NUCLEOTIDE SEQUENCE [LARGE SCALE GENOMIC DNA]</scope>
    <source>
        <strain evidence="3">wls1934</strain>
    </source>
</reference>
<evidence type="ECO:0000313" key="3">
    <source>
        <dbReference type="Proteomes" id="UP000449944"/>
    </source>
</evidence>